<keyword evidence="2" id="KW-1185">Reference proteome</keyword>
<dbReference type="PANTHER" id="PTHR15162">
    <property type="entry name" value="ASPARTOACYLASE"/>
    <property type="match status" value="1"/>
</dbReference>
<dbReference type="InterPro" id="IPR050178">
    <property type="entry name" value="AspA/AstE_fam"/>
</dbReference>
<dbReference type="InterPro" id="IPR055438">
    <property type="entry name" value="AstE_AspA_cat"/>
</dbReference>
<evidence type="ECO:0000313" key="1">
    <source>
        <dbReference type="EMBL" id="MET1255596.1"/>
    </source>
</evidence>
<proteinExistence type="inferred from homology"/>
<dbReference type="InterPro" id="IPR007036">
    <property type="entry name" value="Aste_AspA_hybrid_dom"/>
</dbReference>
<reference evidence="1 2" key="1">
    <citation type="submission" date="2024-06" db="EMBL/GenBank/DDBJ databases">
        <authorList>
            <person name="Li F."/>
        </authorList>
    </citation>
    <scope>NUCLEOTIDE SEQUENCE [LARGE SCALE GENOMIC DNA]</scope>
    <source>
        <strain evidence="1 2">GXAS 311</strain>
    </source>
</reference>
<evidence type="ECO:0000313" key="2">
    <source>
        <dbReference type="Proteomes" id="UP001548189"/>
    </source>
</evidence>
<dbReference type="Proteomes" id="UP001548189">
    <property type="component" value="Unassembled WGS sequence"/>
</dbReference>
<dbReference type="NCBIfam" id="TIGR03242">
    <property type="entry name" value="arg_catab_astE"/>
    <property type="match status" value="1"/>
</dbReference>
<name>A0ABV2BUJ2_9GAMM</name>
<dbReference type="InterPro" id="IPR016681">
    <property type="entry name" value="SuccinylGlu_desuccinylase"/>
</dbReference>
<dbReference type="EMBL" id="JBEVCJ010000011">
    <property type="protein sequence ID" value="MET1255596.1"/>
    <property type="molecule type" value="Genomic_DNA"/>
</dbReference>
<dbReference type="Pfam" id="PF04952">
    <property type="entry name" value="AstE_AspA_hybrid"/>
    <property type="match status" value="1"/>
</dbReference>
<dbReference type="NCBIfam" id="NF003706">
    <property type="entry name" value="PRK05324.1"/>
    <property type="match status" value="1"/>
</dbReference>
<accession>A0ABV2BUJ2</accession>
<dbReference type="SUPFAM" id="SSF53187">
    <property type="entry name" value="Zn-dependent exopeptidases"/>
    <property type="match status" value="1"/>
</dbReference>
<sequence>MLSYLEVSDGFIQLSKQAHLAEYEQWQQLPNQVQLKMHDVGVLEVKPRLKSNKALIISCGVHGNETAPIEIVSSQISDIVRGVIEPRVNLLYVLGNPESMKLGKRFVAINMNRLFAGAYNNYPLDEENEYELNRAQQLENYVSDFFTQSHVESRTHLDLHTAIKPSYHQTFAIRPLKENKSRLNDKNRRFLLAMGMEAVLQHNKPSTTFSYYSSQAFAAEAYTLELGKVKPFGENNPQDFADAIYCLNCIVQQNDIVAHDPQKLIEYKVVAEIIRHSEFFKFYINEEVENFTPYPQGYLIAEDFDYNYRVAYSEESVVFPNPDIPIGQRAAVMVTKVTE</sequence>
<dbReference type="EC" id="3.5.1.96" evidence="1"/>
<dbReference type="Gene3D" id="3.40.630.10">
    <property type="entry name" value="Zn peptidases"/>
    <property type="match status" value="1"/>
</dbReference>
<protein>
    <submittedName>
        <fullName evidence="1">Succinylglutamate desuccinylase</fullName>
        <ecNumber evidence="1">3.5.1.96</ecNumber>
    </submittedName>
</protein>
<dbReference type="PANTHER" id="PTHR15162:SF7">
    <property type="entry name" value="SUCCINYLGLUTAMATE DESUCCINYLASE"/>
    <property type="match status" value="1"/>
</dbReference>
<keyword evidence="1" id="KW-0378">Hydrolase</keyword>
<organism evidence="1 2">
    <name type="scientific">Aliikangiella maris</name>
    <dbReference type="NCBI Taxonomy" id="3162458"/>
    <lineage>
        <taxon>Bacteria</taxon>
        <taxon>Pseudomonadati</taxon>
        <taxon>Pseudomonadota</taxon>
        <taxon>Gammaproteobacteria</taxon>
        <taxon>Oceanospirillales</taxon>
        <taxon>Pleioneaceae</taxon>
        <taxon>Aliikangiella</taxon>
    </lineage>
</organism>
<dbReference type="GO" id="GO:0009017">
    <property type="term" value="F:succinylglutamate desuccinylase activity"/>
    <property type="evidence" value="ECO:0007669"/>
    <property type="project" value="UniProtKB-EC"/>
</dbReference>
<dbReference type="Pfam" id="PF24827">
    <property type="entry name" value="AstE_AspA_cat"/>
    <property type="match status" value="1"/>
</dbReference>
<gene>
    <name evidence="1" type="primary">astE</name>
    <name evidence="1" type="ORF">ABVT43_10700</name>
</gene>
<comment type="caution">
    <text evidence="1">The sequence shown here is derived from an EMBL/GenBank/DDBJ whole genome shotgun (WGS) entry which is preliminary data.</text>
</comment>
<dbReference type="HAMAP" id="MF_00767">
    <property type="entry name" value="Arg_catab_AstE"/>
    <property type="match status" value="1"/>
</dbReference>